<name>A0A6N4A8Q9_OENOE</name>
<evidence type="ECO:0000313" key="1">
    <source>
        <dbReference type="EMBL" id="OIM21884.1"/>
    </source>
</evidence>
<accession>A0A6N4A8Q9</accession>
<comment type="caution">
    <text evidence="1">The sequence shown here is derived from an EMBL/GenBank/DDBJ whole genome shotgun (WGS) entry which is preliminary data.</text>
</comment>
<reference evidence="1 2" key="1">
    <citation type="journal article" date="2016" name="BMC Genomics">
        <title>Consensus pan-genome assembly of the specialised wine bacterium Oenococcus oeni.</title>
        <authorList>
            <person name="Sternes P.R."/>
            <person name="Borneman A.R."/>
        </authorList>
    </citation>
    <scope>NUCLEOTIDE SEQUENCE [LARGE SCALE GENOMIC DNA]</scope>
    <source>
        <strain evidence="1 2">AWRIB661</strain>
    </source>
</reference>
<evidence type="ECO:0000313" key="2">
    <source>
        <dbReference type="Proteomes" id="UP000181728"/>
    </source>
</evidence>
<organism evidence="1 2">
    <name type="scientific">Oenococcus oeni</name>
    <name type="common">Leuconostoc oenos</name>
    <dbReference type="NCBI Taxonomy" id="1247"/>
    <lineage>
        <taxon>Bacteria</taxon>
        <taxon>Bacillati</taxon>
        <taxon>Bacillota</taxon>
        <taxon>Bacilli</taxon>
        <taxon>Lactobacillales</taxon>
        <taxon>Lactobacillaceae</taxon>
        <taxon>Oenococcus</taxon>
    </lineage>
</organism>
<dbReference type="Proteomes" id="UP000181728">
    <property type="component" value="Unassembled WGS sequence"/>
</dbReference>
<sequence>MFHGQAGSAWSGFGATAPEGLKLAFFCQFPLILIQRFFKKTNRVYPIGLFYFCAIPGITSVH</sequence>
<proteinExistence type="predicted"/>
<protein>
    <submittedName>
        <fullName evidence="1">Uncharacterized protein</fullName>
    </submittedName>
</protein>
<dbReference type="AlphaFoldDB" id="A0A6N4A8Q9"/>
<dbReference type="EMBL" id="MLOK01000020">
    <property type="protein sequence ID" value="OIM21884.1"/>
    <property type="molecule type" value="Genomic_DNA"/>
</dbReference>
<gene>
    <name evidence="1" type="ORF">ATX59_01885</name>
</gene>